<dbReference type="GO" id="GO:0045944">
    <property type="term" value="P:positive regulation of transcription by RNA polymerase II"/>
    <property type="evidence" value="ECO:0007669"/>
    <property type="project" value="UniProtKB-ARBA"/>
</dbReference>
<dbReference type="GO" id="GO:0000981">
    <property type="term" value="F:DNA-binding transcription factor activity, RNA polymerase II-specific"/>
    <property type="evidence" value="ECO:0007669"/>
    <property type="project" value="TreeGrafter"/>
</dbReference>
<accession>A0A0C2MYB0</accession>
<feature type="domain" description="C2H2-type" evidence="6">
    <location>
        <begin position="125"/>
        <end position="152"/>
    </location>
</feature>
<dbReference type="Pfam" id="PF00096">
    <property type="entry name" value="zf-C2H2"/>
    <property type="match status" value="2"/>
</dbReference>
<keyword evidence="1" id="KW-0479">Metal-binding</keyword>
<organism evidence="7 8">
    <name type="scientific">Thelohanellus kitauei</name>
    <name type="common">Myxosporean</name>
    <dbReference type="NCBI Taxonomy" id="669202"/>
    <lineage>
        <taxon>Eukaryota</taxon>
        <taxon>Metazoa</taxon>
        <taxon>Cnidaria</taxon>
        <taxon>Myxozoa</taxon>
        <taxon>Myxosporea</taxon>
        <taxon>Bivalvulida</taxon>
        <taxon>Platysporina</taxon>
        <taxon>Myxobolidae</taxon>
        <taxon>Thelohanellus</taxon>
    </lineage>
</organism>
<evidence type="ECO:0000313" key="8">
    <source>
        <dbReference type="Proteomes" id="UP000031668"/>
    </source>
</evidence>
<evidence type="ECO:0000256" key="5">
    <source>
        <dbReference type="PROSITE-ProRule" id="PRU00042"/>
    </source>
</evidence>
<feature type="domain" description="C2H2-type" evidence="6">
    <location>
        <begin position="153"/>
        <end position="182"/>
    </location>
</feature>
<dbReference type="GO" id="GO:0000978">
    <property type="term" value="F:RNA polymerase II cis-regulatory region sequence-specific DNA binding"/>
    <property type="evidence" value="ECO:0007669"/>
    <property type="project" value="TreeGrafter"/>
</dbReference>
<dbReference type="Proteomes" id="UP000031668">
    <property type="component" value="Unassembled WGS sequence"/>
</dbReference>
<proteinExistence type="predicted"/>
<gene>
    <name evidence="7" type="ORF">RF11_02590</name>
</gene>
<dbReference type="PROSITE" id="PS50157">
    <property type="entry name" value="ZINC_FINGER_C2H2_2"/>
    <property type="match status" value="3"/>
</dbReference>
<dbReference type="OrthoDB" id="6021436at2759"/>
<dbReference type="PANTHER" id="PTHR19818:SF139">
    <property type="entry name" value="PAIR-RULE PROTEIN ODD-PAIRED"/>
    <property type="match status" value="1"/>
</dbReference>
<keyword evidence="4" id="KW-0862">Zinc</keyword>
<keyword evidence="2" id="KW-0677">Repeat</keyword>
<evidence type="ECO:0000256" key="1">
    <source>
        <dbReference type="ARBA" id="ARBA00022723"/>
    </source>
</evidence>
<feature type="domain" description="C2H2-type" evidence="6">
    <location>
        <begin position="67"/>
        <end position="94"/>
    </location>
</feature>
<keyword evidence="3 5" id="KW-0863">Zinc-finger</keyword>
<dbReference type="InterPro" id="IPR050329">
    <property type="entry name" value="GLI_C2H2-zinc-finger"/>
</dbReference>
<keyword evidence="8" id="KW-1185">Reference proteome</keyword>
<evidence type="ECO:0000313" key="7">
    <source>
        <dbReference type="EMBL" id="KII72326.1"/>
    </source>
</evidence>
<protein>
    <submittedName>
        <fullName evidence="7">PR domain zinc finger protein 5</fullName>
    </submittedName>
</protein>
<dbReference type="GO" id="GO:0005634">
    <property type="term" value="C:nucleus"/>
    <property type="evidence" value="ECO:0007669"/>
    <property type="project" value="UniProtKB-ARBA"/>
</dbReference>
<reference evidence="7 8" key="1">
    <citation type="journal article" date="2014" name="Genome Biol. Evol.">
        <title>The genome of the myxosporean Thelohanellus kitauei shows adaptations to nutrient acquisition within its fish host.</title>
        <authorList>
            <person name="Yang Y."/>
            <person name="Xiong J."/>
            <person name="Zhou Z."/>
            <person name="Huo F."/>
            <person name="Miao W."/>
            <person name="Ran C."/>
            <person name="Liu Y."/>
            <person name="Zhang J."/>
            <person name="Feng J."/>
            <person name="Wang M."/>
            <person name="Wang M."/>
            <person name="Wang L."/>
            <person name="Yao B."/>
        </authorList>
    </citation>
    <scope>NUCLEOTIDE SEQUENCE [LARGE SCALE GENOMIC DNA]</scope>
    <source>
        <strain evidence="7">Wuqing</strain>
    </source>
</reference>
<name>A0A0C2MYB0_THEKT</name>
<dbReference type="AlphaFoldDB" id="A0A0C2MYB0"/>
<dbReference type="Gene3D" id="3.30.160.60">
    <property type="entry name" value="Classic Zinc Finger"/>
    <property type="match status" value="3"/>
</dbReference>
<dbReference type="SUPFAM" id="SSF57667">
    <property type="entry name" value="beta-beta-alpha zinc fingers"/>
    <property type="match status" value="2"/>
</dbReference>
<evidence type="ECO:0000256" key="3">
    <source>
        <dbReference type="ARBA" id="ARBA00022771"/>
    </source>
</evidence>
<evidence type="ECO:0000256" key="2">
    <source>
        <dbReference type="ARBA" id="ARBA00022737"/>
    </source>
</evidence>
<evidence type="ECO:0000256" key="4">
    <source>
        <dbReference type="ARBA" id="ARBA00022833"/>
    </source>
</evidence>
<dbReference type="InterPro" id="IPR013087">
    <property type="entry name" value="Znf_C2H2_type"/>
</dbReference>
<evidence type="ECO:0000259" key="6">
    <source>
        <dbReference type="PROSITE" id="PS50157"/>
    </source>
</evidence>
<dbReference type="GO" id="GO:0008270">
    <property type="term" value="F:zinc ion binding"/>
    <property type="evidence" value="ECO:0007669"/>
    <property type="project" value="UniProtKB-KW"/>
</dbReference>
<comment type="caution">
    <text evidence="7">The sequence shown here is derived from an EMBL/GenBank/DDBJ whole genome shotgun (WGS) entry which is preliminary data.</text>
</comment>
<dbReference type="SMART" id="SM00355">
    <property type="entry name" value="ZnF_C2H2"/>
    <property type="match status" value="3"/>
</dbReference>
<dbReference type="OMA" id="EKHIPEC"/>
<sequence>MISDDLDKSIDRTPLLCKNTTQHELPSNDNVSEGSLLVNNSKKNKGKSIFSEKSISRAKVQYGSTTFVCTTCGKRLKSDWGLERHITAQHGERPSSTTHEEYLKKSKKSHMLSNRIKKHRNMMSYLCEVCEKTYRTAEGLEKHLRTHRGEKSYVCDYQGCEFKFLFKKNLKIHKEKHIPECPKTNYPIQYDFEVFSGPELGLFFDDPI</sequence>
<dbReference type="PANTHER" id="PTHR19818">
    <property type="entry name" value="ZINC FINGER PROTEIN ZIC AND GLI"/>
    <property type="match status" value="1"/>
</dbReference>
<dbReference type="PROSITE" id="PS00028">
    <property type="entry name" value="ZINC_FINGER_C2H2_1"/>
    <property type="match status" value="3"/>
</dbReference>
<dbReference type="InterPro" id="IPR036236">
    <property type="entry name" value="Znf_C2H2_sf"/>
</dbReference>
<dbReference type="EMBL" id="JWZT01001282">
    <property type="protein sequence ID" value="KII72326.1"/>
    <property type="molecule type" value="Genomic_DNA"/>
</dbReference>